<dbReference type="OrthoDB" id="5390672at2759"/>
<feature type="compositionally biased region" description="Polar residues" evidence="1">
    <location>
        <begin position="152"/>
        <end position="161"/>
    </location>
</feature>
<proteinExistence type="predicted"/>
<dbReference type="InterPro" id="IPR019315">
    <property type="entry name" value="MMTA2_N"/>
</dbReference>
<dbReference type="AlphaFoldDB" id="A0A8H3QSF3"/>
<feature type="compositionally biased region" description="Basic and acidic residues" evidence="1">
    <location>
        <begin position="229"/>
        <end position="243"/>
    </location>
</feature>
<feature type="compositionally biased region" description="Polar residues" evidence="1">
    <location>
        <begin position="209"/>
        <end position="221"/>
    </location>
</feature>
<feature type="compositionally biased region" description="Basic residues" evidence="1">
    <location>
        <begin position="303"/>
        <end position="326"/>
    </location>
</feature>
<feature type="domain" description="Multiple myeloma tumor-associated protein 2-like N-terminal" evidence="2">
    <location>
        <begin position="8"/>
        <end position="81"/>
    </location>
</feature>
<name>A0A8H3QSF3_9GLOM</name>
<dbReference type="InterPro" id="IPR039207">
    <property type="entry name" value="MMTAG2-like"/>
</dbReference>
<feature type="region of interest" description="Disordered" evidence="1">
    <location>
        <begin position="101"/>
        <end position="362"/>
    </location>
</feature>
<feature type="compositionally biased region" description="Basic and acidic residues" evidence="1">
    <location>
        <begin position="268"/>
        <end position="282"/>
    </location>
</feature>
<dbReference type="Pfam" id="PF10159">
    <property type="entry name" value="MMtag"/>
    <property type="match status" value="1"/>
</dbReference>
<organism evidence="3 4">
    <name type="scientific">Rhizophagus clarus</name>
    <dbReference type="NCBI Taxonomy" id="94130"/>
    <lineage>
        <taxon>Eukaryota</taxon>
        <taxon>Fungi</taxon>
        <taxon>Fungi incertae sedis</taxon>
        <taxon>Mucoromycota</taxon>
        <taxon>Glomeromycotina</taxon>
        <taxon>Glomeromycetes</taxon>
        <taxon>Glomerales</taxon>
        <taxon>Glomeraceae</taxon>
        <taxon>Rhizophagus</taxon>
    </lineage>
</organism>
<gene>
    <name evidence="3" type="ORF">RCL2_001729600</name>
</gene>
<feature type="compositionally biased region" description="Basic residues" evidence="1">
    <location>
        <begin position="175"/>
        <end position="204"/>
    </location>
</feature>
<dbReference type="Proteomes" id="UP000615446">
    <property type="component" value="Unassembled WGS sequence"/>
</dbReference>
<dbReference type="PANTHER" id="PTHR14580:SF0">
    <property type="entry name" value="MULTIPLE MYELOMA TUMOR-ASSOCIATED PROTEIN 2"/>
    <property type="match status" value="1"/>
</dbReference>
<protein>
    <submittedName>
        <fullName evidence="3">Multiple myeloma tumor-associated protein 2 homolog</fullName>
    </submittedName>
</protein>
<feature type="compositionally biased region" description="Basic and acidic residues" evidence="1">
    <location>
        <begin position="138"/>
        <end position="148"/>
    </location>
</feature>
<evidence type="ECO:0000256" key="1">
    <source>
        <dbReference type="SAM" id="MobiDB-lite"/>
    </source>
</evidence>
<comment type="caution">
    <text evidence="3">The sequence shown here is derived from an EMBL/GenBank/DDBJ whole genome shotgun (WGS) entry which is preliminary data.</text>
</comment>
<evidence type="ECO:0000259" key="2">
    <source>
        <dbReference type="Pfam" id="PF10159"/>
    </source>
</evidence>
<reference evidence="3" key="1">
    <citation type="submission" date="2019-10" db="EMBL/GenBank/DDBJ databases">
        <title>Conservation and host-specific expression of non-tandemly repeated heterogenous ribosome RNA gene in arbuscular mycorrhizal fungi.</title>
        <authorList>
            <person name="Maeda T."/>
            <person name="Kobayashi Y."/>
            <person name="Nakagawa T."/>
            <person name="Ezawa T."/>
            <person name="Yamaguchi K."/>
            <person name="Bino T."/>
            <person name="Nishimoto Y."/>
            <person name="Shigenobu S."/>
            <person name="Kawaguchi M."/>
        </authorList>
    </citation>
    <scope>NUCLEOTIDE SEQUENCE</scope>
    <source>
        <strain evidence="3">HR1</strain>
    </source>
</reference>
<accession>A0A8H3QSF3</accession>
<sequence>MYHPPRGGVRGGRDQFNWDDVKTDKHRENYLGHSLHAPVGRWQQGKDLTWYAKEGNKDDSHMEEIRAIKEAESDVMAELLGGGKRRVVTGNVTQQELTNVLKKQQEDEEGDDLKETIQEVTKGFKSSGRLSISEMVPDDTRLVPEDKGIPATSWNSDNITESVHVPTIQSEDRKKSKKINKEKKRKRKKDKHRSDKKKHSKRSKRDLSMSPSQDDNASNESVRGRSRYRKIDYDHTDNRDHSRGTRPYSDSISPKRDTRRHRSRSNSPRRDIRYRTHSESPGRDALQYRSRSKSPRRDSHRSPPTRHRSRSPRYAHSRSSSRHSSHYHKDDDKRKYNGFKRYSYGKGNDKRDRNYTRRPRNY</sequence>
<evidence type="ECO:0000313" key="3">
    <source>
        <dbReference type="EMBL" id="GES90453.1"/>
    </source>
</evidence>
<dbReference type="EMBL" id="BLAL01000194">
    <property type="protein sequence ID" value="GES90453.1"/>
    <property type="molecule type" value="Genomic_DNA"/>
</dbReference>
<evidence type="ECO:0000313" key="4">
    <source>
        <dbReference type="Proteomes" id="UP000615446"/>
    </source>
</evidence>
<dbReference type="PANTHER" id="PTHR14580">
    <property type="entry name" value="MULTIPLE MYELOMA TUMOR-ASSOCIATED PROTEIN 2 FAMILY MEMBER"/>
    <property type="match status" value="1"/>
</dbReference>